<gene>
    <name evidence="2" type="ORF">GCM10017600_45800</name>
</gene>
<name>A0A9W6I4Q4_9ACTN</name>
<evidence type="ECO:0000313" key="3">
    <source>
        <dbReference type="Proteomes" id="UP001143474"/>
    </source>
</evidence>
<evidence type="ECO:0000313" key="2">
    <source>
        <dbReference type="EMBL" id="GLK11174.1"/>
    </source>
</evidence>
<comment type="caution">
    <text evidence="2">The sequence shown here is derived from an EMBL/GenBank/DDBJ whole genome shotgun (WGS) entry which is preliminary data.</text>
</comment>
<keyword evidence="1" id="KW-0812">Transmembrane</keyword>
<reference evidence="2" key="2">
    <citation type="submission" date="2023-01" db="EMBL/GenBank/DDBJ databases">
        <authorList>
            <person name="Sun Q."/>
            <person name="Evtushenko L."/>
        </authorList>
    </citation>
    <scope>NUCLEOTIDE SEQUENCE</scope>
    <source>
        <strain evidence="2">VKM Ac-2007</strain>
    </source>
</reference>
<keyword evidence="3" id="KW-1185">Reference proteome</keyword>
<sequence length="62" mass="6700">MPSPSPSQPPPRGCHLGFSAYTPQWVTSAYAVVHGGFPLSVLPALTFRRRRAADPRPARVDA</sequence>
<organism evidence="2 3">
    <name type="scientific">Streptosporangium carneum</name>
    <dbReference type="NCBI Taxonomy" id="47481"/>
    <lineage>
        <taxon>Bacteria</taxon>
        <taxon>Bacillati</taxon>
        <taxon>Actinomycetota</taxon>
        <taxon>Actinomycetes</taxon>
        <taxon>Streptosporangiales</taxon>
        <taxon>Streptosporangiaceae</taxon>
        <taxon>Streptosporangium</taxon>
    </lineage>
</organism>
<keyword evidence="1" id="KW-0472">Membrane</keyword>
<reference evidence="2" key="1">
    <citation type="journal article" date="2014" name="Int. J. Syst. Evol. Microbiol.">
        <title>Complete genome sequence of Corynebacterium casei LMG S-19264T (=DSM 44701T), isolated from a smear-ripened cheese.</title>
        <authorList>
            <consortium name="US DOE Joint Genome Institute (JGI-PGF)"/>
            <person name="Walter F."/>
            <person name="Albersmeier A."/>
            <person name="Kalinowski J."/>
            <person name="Ruckert C."/>
        </authorList>
    </citation>
    <scope>NUCLEOTIDE SEQUENCE</scope>
    <source>
        <strain evidence="2">VKM Ac-2007</strain>
    </source>
</reference>
<dbReference type="Proteomes" id="UP001143474">
    <property type="component" value="Unassembled WGS sequence"/>
</dbReference>
<proteinExistence type="predicted"/>
<accession>A0A9W6I4Q4</accession>
<dbReference type="AlphaFoldDB" id="A0A9W6I4Q4"/>
<dbReference type="EMBL" id="BSEV01000010">
    <property type="protein sequence ID" value="GLK11174.1"/>
    <property type="molecule type" value="Genomic_DNA"/>
</dbReference>
<feature type="transmembrane region" description="Helical" evidence="1">
    <location>
        <begin position="25"/>
        <end position="47"/>
    </location>
</feature>
<protein>
    <submittedName>
        <fullName evidence="2">Uncharacterized protein</fullName>
    </submittedName>
</protein>
<keyword evidence="1" id="KW-1133">Transmembrane helix</keyword>
<dbReference type="RefSeq" id="WP_271219562.1">
    <property type="nucleotide sequence ID" value="NZ_BAAAVD010000014.1"/>
</dbReference>
<evidence type="ECO:0000256" key="1">
    <source>
        <dbReference type="SAM" id="Phobius"/>
    </source>
</evidence>